<keyword evidence="8" id="KW-0472">Membrane</keyword>
<keyword evidence="10" id="KW-1185">Reference proteome</keyword>
<dbReference type="GO" id="GO:0016705">
    <property type="term" value="F:oxidoreductase activity, acting on paired donors, with incorporation or reduction of molecular oxygen"/>
    <property type="evidence" value="ECO:0007669"/>
    <property type="project" value="InterPro"/>
</dbReference>
<feature type="transmembrane region" description="Helical" evidence="8">
    <location>
        <begin position="216"/>
        <end position="236"/>
    </location>
</feature>
<evidence type="ECO:0000256" key="4">
    <source>
        <dbReference type="ARBA" id="ARBA00022723"/>
    </source>
</evidence>
<evidence type="ECO:0000256" key="7">
    <source>
        <dbReference type="PIRSR" id="PIRSR602403-1"/>
    </source>
</evidence>
<keyword evidence="6" id="KW-0503">Monooxygenase</keyword>
<dbReference type="PANTHER" id="PTHR24305:SF168">
    <property type="entry name" value="P450, PUTATIVE (EUROFUNG)-RELATED"/>
    <property type="match status" value="1"/>
</dbReference>
<reference evidence="9 10" key="1">
    <citation type="journal article" date="2016" name="Genome Announc.">
        <title>Genome Sequence of Madurella mycetomatis mm55, Isolated from a Human Mycetoma Case in Sudan.</title>
        <authorList>
            <person name="Smit S."/>
            <person name="Derks M.F."/>
            <person name="Bervoets S."/>
            <person name="Fahal A."/>
            <person name="van Leeuwen W."/>
            <person name="van Belkum A."/>
            <person name="van de Sande W.W."/>
        </authorList>
    </citation>
    <scope>NUCLEOTIDE SEQUENCE [LARGE SCALE GENOMIC DNA]</scope>
    <source>
        <strain evidence="10">mm55</strain>
    </source>
</reference>
<dbReference type="PANTHER" id="PTHR24305">
    <property type="entry name" value="CYTOCHROME P450"/>
    <property type="match status" value="1"/>
</dbReference>
<dbReference type="EMBL" id="LCTW02000050">
    <property type="protein sequence ID" value="KXX80795.1"/>
    <property type="molecule type" value="Genomic_DNA"/>
</dbReference>
<gene>
    <name evidence="9" type="ORF">MMYC01_202930</name>
</gene>
<keyword evidence="4 7" id="KW-0479">Metal-binding</keyword>
<dbReference type="SUPFAM" id="SSF48264">
    <property type="entry name" value="Cytochrome P450"/>
    <property type="match status" value="1"/>
</dbReference>
<evidence type="ECO:0000313" key="10">
    <source>
        <dbReference type="Proteomes" id="UP000078237"/>
    </source>
</evidence>
<dbReference type="GO" id="GO:0005506">
    <property type="term" value="F:iron ion binding"/>
    <property type="evidence" value="ECO:0007669"/>
    <property type="project" value="InterPro"/>
</dbReference>
<evidence type="ECO:0000313" key="9">
    <source>
        <dbReference type="EMBL" id="KXX80795.1"/>
    </source>
</evidence>
<protein>
    <submittedName>
        <fullName evidence="9">Pisatin demethylase</fullName>
    </submittedName>
</protein>
<dbReference type="CDD" id="cd11060">
    <property type="entry name" value="CYP57A1-like"/>
    <property type="match status" value="1"/>
</dbReference>
<name>A0A175WB17_9PEZI</name>
<comment type="similarity">
    <text evidence="2">Belongs to the cytochrome P450 family.</text>
</comment>
<keyword evidence="5 7" id="KW-0408">Iron</keyword>
<dbReference type="Gene3D" id="1.10.630.10">
    <property type="entry name" value="Cytochrome P450"/>
    <property type="match status" value="1"/>
</dbReference>
<keyword evidence="8" id="KW-1133">Transmembrane helix</keyword>
<accession>A0A175WB17</accession>
<dbReference type="GO" id="GO:0008168">
    <property type="term" value="F:methyltransferase activity"/>
    <property type="evidence" value="ECO:0007669"/>
    <property type="project" value="UniProtKB-KW"/>
</dbReference>
<evidence type="ECO:0000256" key="8">
    <source>
        <dbReference type="SAM" id="Phobius"/>
    </source>
</evidence>
<dbReference type="Pfam" id="PF00067">
    <property type="entry name" value="p450"/>
    <property type="match status" value="1"/>
</dbReference>
<comment type="caution">
    <text evidence="9">The sequence shown here is derived from an EMBL/GenBank/DDBJ whole genome shotgun (WGS) entry which is preliminary data.</text>
</comment>
<dbReference type="InterPro" id="IPR002403">
    <property type="entry name" value="Cyt_P450_E_grp-IV"/>
</dbReference>
<dbReference type="GO" id="GO:0020037">
    <property type="term" value="F:heme binding"/>
    <property type="evidence" value="ECO:0007669"/>
    <property type="project" value="InterPro"/>
</dbReference>
<dbReference type="AlphaFoldDB" id="A0A175WB17"/>
<evidence type="ECO:0000256" key="1">
    <source>
        <dbReference type="ARBA" id="ARBA00001971"/>
    </source>
</evidence>
<dbReference type="PRINTS" id="PR00465">
    <property type="entry name" value="EP450IV"/>
</dbReference>
<dbReference type="Proteomes" id="UP000078237">
    <property type="component" value="Unassembled WGS sequence"/>
</dbReference>
<dbReference type="InterPro" id="IPR001128">
    <property type="entry name" value="Cyt_P450"/>
</dbReference>
<evidence type="ECO:0000256" key="2">
    <source>
        <dbReference type="ARBA" id="ARBA00010617"/>
    </source>
</evidence>
<dbReference type="STRING" id="100816.A0A175WB17"/>
<dbReference type="InterPro" id="IPR050121">
    <property type="entry name" value="Cytochrome_P450_monoxygenase"/>
</dbReference>
<evidence type="ECO:0000256" key="6">
    <source>
        <dbReference type="ARBA" id="ARBA00023033"/>
    </source>
</evidence>
<feature type="transmembrane region" description="Helical" evidence="8">
    <location>
        <begin position="12"/>
        <end position="30"/>
    </location>
</feature>
<evidence type="ECO:0000256" key="3">
    <source>
        <dbReference type="ARBA" id="ARBA00022617"/>
    </source>
</evidence>
<keyword evidence="6" id="KW-0560">Oxidoreductase</keyword>
<proteinExistence type="inferred from homology"/>
<dbReference type="GO" id="GO:0032259">
    <property type="term" value="P:methylation"/>
    <property type="evidence" value="ECO:0007669"/>
    <property type="project" value="UniProtKB-KW"/>
</dbReference>
<keyword evidence="3 7" id="KW-0349">Heme</keyword>
<evidence type="ECO:0000256" key="5">
    <source>
        <dbReference type="ARBA" id="ARBA00023004"/>
    </source>
</evidence>
<sequence>MPIDGFEPRPPVIAGAAVLLVAVWLAVSTIRQYLRLRHIKGPPIAGFTQAWLIRSVARGRAHIDQWEVCEKYGDIARIGPNELITSNPELLRRMLHVRTPYKRSAWYDAMRLDPAKDNVLSQRDDELHASLRSKMAAGYSGKEVENLESRIDENLLRLVNLLETKYVSQGKAFDFGRKAHYFTLDVIADLAFGEPFGDLETDSDVYGYIQILEKTIVGVILASVMPWIMGMLRFPLFKGMLPSDKDKDGVGRVMAIAKKVTAERFGPEPKVQRDMLGSFIARGMGQSEAESEILMQILAGSDTTATAVRATLLHIISNSRVLEALRHEIDQAKPSWPVIRDDEARAMPYLQAVIKEGLRTHPPVVGLMSKQVPPGGDTFNGVYLPEGTKIGYCAWGTHRRKDIWGDDANEFRPERWLEASGERLRLMESTLDLVFGYGRWQCLGRNIALLELNKVFVELVRRFDLVVVNPDQPWHSVNTGIFLQSDFWIRGYKRKNV</sequence>
<dbReference type="GO" id="GO:0004497">
    <property type="term" value="F:monooxygenase activity"/>
    <property type="evidence" value="ECO:0007669"/>
    <property type="project" value="UniProtKB-KW"/>
</dbReference>
<dbReference type="InterPro" id="IPR036396">
    <property type="entry name" value="Cyt_P450_sf"/>
</dbReference>
<dbReference type="OrthoDB" id="1470350at2759"/>
<keyword evidence="8" id="KW-0812">Transmembrane</keyword>
<organism evidence="9 10">
    <name type="scientific">Madurella mycetomatis</name>
    <dbReference type="NCBI Taxonomy" id="100816"/>
    <lineage>
        <taxon>Eukaryota</taxon>
        <taxon>Fungi</taxon>
        <taxon>Dikarya</taxon>
        <taxon>Ascomycota</taxon>
        <taxon>Pezizomycotina</taxon>
        <taxon>Sordariomycetes</taxon>
        <taxon>Sordariomycetidae</taxon>
        <taxon>Sordariales</taxon>
        <taxon>Sordariales incertae sedis</taxon>
        <taxon>Madurella</taxon>
    </lineage>
</organism>
<comment type="cofactor">
    <cofactor evidence="1 7">
        <name>heme</name>
        <dbReference type="ChEBI" id="CHEBI:30413"/>
    </cofactor>
</comment>
<dbReference type="VEuPathDB" id="FungiDB:MMYC01_202930"/>
<feature type="binding site" description="axial binding residue" evidence="7">
    <location>
        <position position="442"/>
    </location>
    <ligand>
        <name>heme</name>
        <dbReference type="ChEBI" id="CHEBI:30413"/>
    </ligand>
    <ligandPart>
        <name>Fe</name>
        <dbReference type="ChEBI" id="CHEBI:18248"/>
    </ligandPart>
</feature>
<dbReference type="PRINTS" id="PR00385">
    <property type="entry name" value="P450"/>
</dbReference>